<dbReference type="InterPro" id="IPR050266">
    <property type="entry name" value="AB_hydrolase_sf"/>
</dbReference>
<feature type="domain" description="AB hydrolase-1" evidence="1">
    <location>
        <begin position="18"/>
        <end position="211"/>
    </location>
</feature>
<sequence>MNTVALALGDPRTIESDARSVIPTIREEVQRAGRKAVLVGHSRGGLVATAVAEIAPELVEHLVLVNATPTTTARVSARSAAEVVLTKPVIGNLIWKLMTPAMAEKNLATAFAPNHGVPPQFVRDLLNTSLPDFLAATGAIDRYLKQSPMVDRLREVHGKHGIPTTAIVGQQDGRLAFTEFITWRGQPGIRVVDEPNAGHTPIWEAPKTVAAEINEVVLGTS</sequence>
<protein>
    <recommendedName>
        <fullName evidence="1">AB hydrolase-1 domain-containing protein</fullName>
    </recommendedName>
</protein>
<dbReference type="InterPro" id="IPR000073">
    <property type="entry name" value="AB_hydrolase_1"/>
</dbReference>
<organism evidence="2 3">
    <name type="scientific">Corynebacterium auriscanis</name>
    <dbReference type="NCBI Taxonomy" id="99807"/>
    <lineage>
        <taxon>Bacteria</taxon>
        <taxon>Bacillati</taxon>
        <taxon>Actinomycetota</taxon>
        <taxon>Actinomycetes</taxon>
        <taxon>Mycobacteriales</taxon>
        <taxon>Corynebacteriaceae</taxon>
        <taxon>Corynebacterium</taxon>
    </lineage>
</organism>
<keyword evidence="3" id="KW-1185">Reference proteome</keyword>
<dbReference type="Gene3D" id="3.40.50.1820">
    <property type="entry name" value="alpha/beta hydrolase"/>
    <property type="match status" value="1"/>
</dbReference>
<dbReference type="InterPro" id="IPR029058">
    <property type="entry name" value="AB_hydrolase_fold"/>
</dbReference>
<name>A0A0A2DI84_9CORY</name>
<proteinExistence type="predicted"/>
<evidence type="ECO:0000313" key="3">
    <source>
        <dbReference type="Proteomes" id="UP000030145"/>
    </source>
</evidence>
<dbReference type="GO" id="GO:0003824">
    <property type="term" value="F:catalytic activity"/>
    <property type="evidence" value="ECO:0007669"/>
    <property type="project" value="UniProtKB-ARBA"/>
</dbReference>
<dbReference type="SUPFAM" id="SSF53474">
    <property type="entry name" value="alpha/beta-Hydrolases"/>
    <property type="match status" value="1"/>
</dbReference>
<dbReference type="PANTHER" id="PTHR43798:SF33">
    <property type="entry name" value="HYDROLASE, PUTATIVE (AFU_ORTHOLOGUE AFUA_2G14860)-RELATED"/>
    <property type="match status" value="1"/>
</dbReference>
<evidence type="ECO:0000259" key="1">
    <source>
        <dbReference type="Pfam" id="PF12697"/>
    </source>
</evidence>
<dbReference type="Pfam" id="PF12697">
    <property type="entry name" value="Abhydrolase_6"/>
    <property type="match status" value="1"/>
</dbReference>
<dbReference type="GO" id="GO:0016020">
    <property type="term" value="C:membrane"/>
    <property type="evidence" value="ECO:0007669"/>
    <property type="project" value="TreeGrafter"/>
</dbReference>
<dbReference type="AlphaFoldDB" id="A0A0A2DI84"/>
<evidence type="ECO:0000313" key="2">
    <source>
        <dbReference type="EMBL" id="KGM18888.1"/>
    </source>
</evidence>
<reference evidence="2 3" key="1">
    <citation type="submission" date="2014-10" db="EMBL/GenBank/DDBJ databases">
        <title>Whole Genome sequence of Corynebacterium auriscanis strain CIP 106629.</title>
        <authorList>
            <person name="Hassan S.S."/>
            <person name="Jamal S.B."/>
            <person name="Tiwari S."/>
            <person name="Oliveira L.D.C."/>
            <person name="Souza F."/>
            <person name="Mariano D.C."/>
            <person name="Almeida S."/>
            <person name="Dorella F."/>
            <person name="Pereira F."/>
            <person name="Carvalho A."/>
            <person name="Leal C.A."/>
            <person name="Soares S.D.C."/>
            <person name="Figueiredo H.C."/>
            <person name="Silva A."/>
            <person name="Azevedo V.A."/>
        </authorList>
    </citation>
    <scope>NUCLEOTIDE SEQUENCE [LARGE SCALE GENOMIC DNA]</scope>
    <source>
        <strain evidence="2 3">CIP 106629</strain>
    </source>
</reference>
<dbReference type="PANTHER" id="PTHR43798">
    <property type="entry name" value="MONOACYLGLYCEROL LIPASE"/>
    <property type="match status" value="1"/>
</dbReference>
<gene>
    <name evidence="2" type="ORF">MA47_04590</name>
</gene>
<dbReference type="EMBL" id="JRVJ01000004">
    <property type="protein sequence ID" value="KGM18888.1"/>
    <property type="molecule type" value="Genomic_DNA"/>
</dbReference>
<accession>A0A0A2DI84</accession>
<comment type="caution">
    <text evidence="2">The sequence shown here is derived from an EMBL/GenBank/DDBJ whole genome shotgun (WGS) entry which is preliminary data.</text>
</comment>
<dbReference type="Proteomes" id="UP000030145">
    <property type="component" value="Unassembled WGS sequence"/>
</dbReference>